<dbReference type="EMBL" id="QICN01000008">
    <property type="protein sequence ID" value="PXV66245.1"/>
    <property type="molecule type" value="Genomic_DNA"/>
</dbReference>
<dbReference type="OrthoDB" id="5465259at2"/>
<dbReference type="Pfam" id="PF11026">
    <property type="entry name" value="DUF2721"/>
    <property type="match status" value="1"/>
</dbReference>
<accession>A0A318E4Y7</accession>
<dbReference type="AlphaFoldDB" id="A0A318E4Y7"/>
<keyword evidence="1" id="KW-1133">Transmembrane helix</keyword>
<feature type="transmembrane region" description="Helical" evidence="1">
    <location>
        <begin position="12"/>
        <end position="37"/>
    </location>
</feature>
<keyword evidence="1" id="KW-0812">Transmembrane</keyword>
<proteinExistence type="predicted"/>
<feature type="transmembrane region" description="Helical" evidence="1">
    <location>
        <begin position="111"/>
        <end position="134"/>
    </location>
</feature>
<organism evidence="2 3">
    <name type="scientific">Sinimarinibacterium flocculans</name>
    <dbReference type="NCBI Taxonomy" id="985250"/>
    <lineage>
        <taxon>Bacteria</taxon>
        <taxon>Pseudomonadati</taxon>
        <taxon>Pseudomonadota</taxon>
        <taxon>Gammaproteobacteria</taxon>
        <taxon>Nevskiales</taxon>
        <taxon>Nevskiaceae</taxon>
        <taxon>Sinimarinibacterium</taxon>
    </lineage>
</organism>
<evidence type="ECO:0000313" key="3">
    <source>
        <dbReference type="Proteomes" id="UP000248330"/>
    </source>
</evidence>
<evidence type="ECO:0000313" key="2">
    <source>
        <dbReference type="EMBL" id="PXV66245.1"/>
    </source>
</evidence>
<name>A0A318E4Y7_9GAMM</name>
<dbReference type="InterPro" id="IPR021279">
    <property type="entry name" value="DUF2721"/>
</dbReference>
<dbReference type="Proteomes" id="UP000248330">
    <property type="component" value="Unassembled WGS sequence"/>
</dbReference>
<feature type="transmembrane region" description="Helical" evidence="1">
    <location>
        <begin position="83"/>
        <end position="105"/>
    </location>
</feature>
<gene>
    <name evidence="2" type="ORF">C8D93_108220</name>
</gene>
<keyword evidence="3" id="KW-1185">Reference proteome</keyword>
<keyword evidence="1" id="KW-0472">Membrane</keyword>
<protein>
    <submittedName>
        <fullName evidence="2">Uncharacterized protein DUF2721</fullName>
    </submittedName>
</protein>
<reference evidence="2 3" key="1">
    <citation type="submission" date="2018-04" db="EMBL/GenBank/DDBJ databases">
        <title>Genomic Encyclopedia of Type Strains, Phase IV (KMG-IV): sequencing the most valuable type-strain genomes for metagenomic binning, comparative biology and taxonomic classification.</title>
        <authorList>
            <person name="Goeker M."/>
        </authorList>
    </citation>
    <scope>NUCLEOTIDE SEQUENCE [LARGE SCALE GENOMIC DNA]</scope>
    <source>
        <strain evidence="2 3">DSM 104150</strain>
    </source>
</reference>
<sequence length="151" mass="16129">MANLFGGGDVSTVAHAIQLAVAPAFLLTGVGATLNVMAHRLARVVDRARALEQRMDSVRGAEREQLLRQLSTLARRAKLIGRAITLCTFAALSVASVIIVLFLGAVTPVRVSVPVALLFILAMLALISALLLFLREVFLATRSLRIGGRET</sequence>
<dbReference type="RefSeq" id="WP_110266001.1">
    <property type="nucleotide sequence ID" value="NZ_CAKZQT010000032.1"/>
</dbReference>
<evidence type="ECO:0000256" key="1">
    <source>
        <dbReference type="SAM" id="Phobius"/>
    </source>
</evidence>
<comment type="caution">
    <text evidence="2">The sequence shown here is derived from an EMBL/GenBank/DDBJ whole genome shotgun (WGS) entry which is preliminary data.</text>
</comment>